<proteinExistence type="predicted"/>
<dbReference type="Proteomes" id="UP001412067">
    <property type="component" value="Unassembled WGS sequence"/>
</dbReference>
<evidence type="ECO:0000313" key="5">
    <source>
        <dbReference type="EMBL" id="KAK8939456.1"/>
    </source>
</evidence>
<keyword evidence="1" id="KW-0805">Transcription regulation</keyword>
<organism evidence="5 6">
    <name type="scientific">Platanthera guangdongensis</name>
    <dbReference type="NCBI Taxonomy" id="2320717"/>
    <lineage>
        <taxon>Eukaryota</taxon>
        <taxon>Viridiplantae</taxon>
        <taxon>Streptophyta</taxon>
        <taxon>Embryophyta</taxon>
        <taxon>Tracheophyta</taxon>
        <taxon>Spermatophyta</taxon>
        <taxon>Magnoliopsida</taxon>
        <taxon>Liliopsida</taxon>
        <taxon>Asparagales</taxon>
        <taxon>Orchidaceae</taxon>
        <taxon>Orchidoideae</taxon>
        <taxon>Orchideae</taxon>
        <taxon>Orchidinae</taxon>
        <taxon>Platanthera</taxon>
    </lineage>
</organism>
<dbReference type="EMBL" id="JBBWWR010000020">
    <property type="protein sequence ID" value="KAK8939456.1"/>
    <property type="molecule type" value="Genomic_DNA"/>
</dbReference>
<sequence length="553" mass="61439">MHMEIQEDEEDDDLDFNPLLRGETPSEASSSLSSENEGPCDASAKHIQISLDEKMGIQSSKPVEKIESYGQECVNEAEEIIMQFDVSSGKSTKQLQLLTCTEACFKGISSEIGSDDAGIPTMEDLTDVISHQENNNGPVVNDDDGGDDDDAICRRTRARHSLADYTLEELETFLQESDDDDDLHNVTTKKSTTSFLLLFLLEGDGDVQVGQERVPFDEDEENDADFEIELEEALESDADETSGCITEHQIKQLVEIRIPETRQKKRLKETAKERKFVSGQSKTSLRPILPYTSNSQRPPFPSFAWQMPSTNHFSHCSTSVPGADLINGFTAYQVGQLYCLIHEHVQLLLQIFFCFVLDPSRQLVANDLQKLISEMIERHEMALSWRKNHYPLHCFQSPNLHNSLQVDSNQTLSYWAPVIDNPILSILDIAPLRLAKHFMADVAESSRIKVQIELLGRWPFAESFEQRTSFFATNSVSRNNEGSEVLGGSMDVSPSSSCQQPPKKSLAAALVESTMKKSVALVPAGIAKPCWAPAALHFGGKMEPGGNGGPPLR</sequence>
<keyword evidence="2" id="KW-0804">Transcription</keyword>
<evidence type="ECO:0000256" key="4">
    <source>
        <dbReference type="SAM" id="MobiDB-lite"/>
    </source>
</evidence>
<protein>
    <submittedName>
        <fullName evidence="5">Uncharacterized protein</fullName>
    </submittedName>
</protein>
<evidence type="ECO:0000313" key="6">
    <source>
        <dbReference type="Proteomes" id="UP001412067"/>
    </source>
</evidence>
<comment type="caution">
    <text evidence="5">The sequence shown here is derived from an EMBL/GenBank/DDBJ whole genome shotgun (WGS) entry which is preliminary data.</text>
</comment>
<dbReference type="InterPro" id="IPR052435">
    <property type="entry name" value="YY1-Transcr_Regul"/>
</dbReference>
<feature type="compositionally biased region" description="Acidic residues" evidence="4">
    <location>
        <begin position="1"/>
        <end position="15"/>
    </location>
</feature>
<dbReference type="PANTHER" id="PTHR16088">
    <property type="entry name" value="YY1 ASSOCIATED PROTEIN-RELATED"/>
    <property type="match status" value="1"/>
</dbReference>
<evidence type="ECO:0000256" key="3">
    <source>
        <dbReference type="ARBA" id="ARBA00023242"/>
    </source>
</evidence>
<dbReference type="PANTHER" id="PTHR16088:SF3">
    <property type="entry name" value="GON-4-LIKE PROTEIN"/>
    <property type="match status" value="1"/>
</dbReference>
<keyword evidence="3" id="KW-0539">Nucleus</keyword>
<accession>A0ABR2LEP9</accession>
<keyword evidence="6" id="KW-1185">Reference proteome</keyword>
<reference evidence="5 6" key="1">
    <citation type="journal article" date="2022" name="Nat. Plants">
        <title>Genomes of leafy and leafless Platanthera orchids illuminate the evolution of mycoheterotrophy.</title>
        <authorList>
            <person name="Li M.H."/>
            <person name="Liu K.W."/>
            <person name="Li Z."/>
            <person name="Lu H.C."/>
            <person name="Ye Q.L."/>
            <person name="Zhang D."/>
            <person name="Wang J.Y."/>
            <person name="Li Y.F."/>
            <person name="Zhong Z.M."/>
            <person name="Liu X."/>
            <person name="Yu X."/>
            <person name="Liu D.K."/>
            <person name="Tu X.D."/>
            <person name="Liu B."/>
            <person name="Hao Y."/>
            <person name="Liao X.Y."/>
            <person name="Jiang Y.T."/>
            <person name="Sun W.H."/>
            <person name="Chen J."/>
            <person name="Chen Y.Q."/>
            <person name="Ai Y."/>
            <person name="Zhai J.W."/>
            <person name="Wu S.S."/>
            <person name="Zhou Z."/>
            <person name="Hsiao Y.Y."/>
            <person name="Wu W.L."/>
            <person name="Chen Y.Y."/>
            <person name="Lin Y.F."/>
            <person name="Hsu J.L."/>
            <person name="Li C.Y."/>
            <person name="Wang Z.W."/>
            <person name="Zhao X."/>
            <person name="Zhong W.Y."/>
            <person name="Ma X.K."/>
            <person name="Ma L."/>
            <person name="Huang J."/>
            <person name="Chen G.Z."/>
            <person name="Huang M.Z."/>
            <person name="Huang L."/>
            <person name="Peng D.H."/>
            <person name="Luo Y.B."/>
            <person name="Zou S.Q."/>
            <person name="Chen S.P."/>
            <person name="Lan S."/>
            <person name="Tsai W.C."/>
            <person name="Van de Peer Y."/>
            <person name="Liu Z.J."/>
        </authorList>
    </citation>
    <scope>NUCLEOTIDE SEQUENCE [LARGE SCALE GENOMIC DNA]</scope>
    <source>
        <strain evidence="5">Lor288</strain>
    </source>
</reference>
<feature type="compositionally biased region" description="Low complexity" evidence="4">
    <location>
        <begin position="23"/>
        <end position="37"/>
    </location>
</feature>
<feature type="region of interest" description="Disordered" evidence="4">
    <location>
        <begin position="1"/>
        <end position="42"/>
    </location>
</feature>
<name>A0ABR2LEP9_9ASPA</name>
<evidence type="ECO:0000256" key="2">
    <source>
        <dbReference type="ARBA" id="ARBA00023163"/>
    </source>
</evidence>
<gene>
    <name evidence="5" type="ORF">KSP40_PGU018018</name>
</gene>
<evidence type="ECO:0000256" key="1">
    <source>
        <dbReference type="ARBA" id="ARBA00023015"/>
    </source>
</evidence>